<sequence length="631" mass="72795">MKNIHVSQLRSGSFNLTSLVEEAVDIKEDSIFQTHANLMELVGDLENIREGLFFKREKLNTRIRTIQEGLKLDRIDDLNRETAQIVLEPLGTSKDVLERNKEINHLKRMEKAVKYLMEIEKGNFKVLDSLMTSDSEEDWRFLCFLLHNISKVVEDDGEIQEYNKAIEDKMLSVFETGNKQNNKTMMRSAYNSLLEMGKESFLVHSYIYSLDLFKEPVSMESRNEAIIDLDFHMTSHSTFVDLINKIRDTYDDKFRGLGDIFVNTKDVYKIIHKKVYGDIISTALGDYLKGMSPCMFLLGLESCYKNLQILGSFIETIDPDFDGSHATEDLISQYTRVAVDKEKAFFEQIYEVLVLKKKSETRYIILGEEAGANADNIFVYKQLLNTMSFAFGRSGRFYGDIEEDELIDFFARKINGFVGSVYDSTQNKFEVVRVLQFIYLVTRKYFGNKFWRLETFIDKINRKLRDAFEEQIETCSMRIGVRIKQESFGSLEGCERVLEVIRHEIGKATEASIKGENFKILVNRVLCLLCSALHARILQITFDEQQSKNMVEYVAKVLEFAKELGSIEAIQKLTDLQSLAILISISEGDFESFYSSLVGKIPDDEILKALRCRRDKEKIQRKASIFDGSEA</sequence>
<feature type="domain" description="Exocyst complex component Sec10-like alpha-helical bundle" evidence="1">
    <location>
        <begin position="154"/>
        <end position="335"/>
    </location>
</feature>
<protein>
    <recommendedName>
        <fullName evidence="1">Exocyst complex component Sec10-like alpha-helical bundle domain-containing protein</fullName>
    </recommendedName>
</protein>
<dbReference type="Proteomes" id="UP001217963">
    <property type="component" value="Chromosome IV"/>
</dbReference>
<dbReference type="EMBL" id="CP119065">
    <property type="protein sequence ID" value="WEL38387.1"/>
    <property type="molecule type" value="Genomic_DNA"/>
</dbReference>
<evidence type="ECO:0000313" key="3">
    <source>
        <dbReference type="Proteomes" id="UP001217963"/>
    </source>
</evidence>
<dbReference type="InterPro" id="IPR048627">
    <property type="entry name" value="Sec10_HB"/>
</dbReference>
<evidence type="ECO:0000313" key="2">
    <source>
        <dbReference type="EMBL" id="WEL38387.1"/>
    </source>
</evidence>
<evidence type="ECO:0000259" key="1">
    <source>
        <dbReference type="Pfam" id="PF07393"/>
    </source>
</evidence>
<gene>
    <name evidence="2" type="ORF">PFJ87_04g00580</name>
</gene>
<organism evidence="2 3">
    <name type="scientific">Encephalitozoon hellem</name>
    <name type="common">Microsporidian parasite</name>
    <dbReference type="NCBI Taxonomy" id="27973"/>
    <lineage>
        <taxon>Eukaryota</taxon>
        <taxon>Fungi</taxon>
        <taxon>Fungi incertae sedis</taxon>
        <taxon>Microsporidia</taxon>
        <taxon>Unikaryonidae</taxon>
        <taxon>Encephalitozoon</taxon>
    </lineage>
</organism>
<dbReference type="Pfam" id="PF07393">
    <property type="entry name" value="Sec10_HB"/>
    <property type="match status" value="1"/>
</dbReference>
<name>A0ABY8CHM2_ENCHE</name>
<keyword evidence="3" id="KW-1185">Reference proteome</keyword>
<proteinExistence type="predicted"/>
<accession>A0ABY8CHM2</accession>
<reference evidence="2 3" key="1">
    <citation type="submission" date="2023-02" db="EMBL/GenBank/DDBJ databases">
        <title>Encephalitozoon hellem ATCC 50451 complete genome.</title>
        <authorList>
            <person name="Mascarenhas dos Santos A.C."/>
            <person name="Julian A.T."/>
            <person name="Pombert J.-F."/>
        </authorList>
    </citation>
    <scope>NUCLEOTIDE SEQUENCE [LARGE SCALE GENOMIC DNA]</scope>
    <source>
        <strain evidence="2 3">ATCC 50451</strain>
    </source>
</reference>